<dbReference type="FunFam" id="3.40.30.10:FF:000017">
    <property type="entry name" value="Protein disulfide-isomerase A4"/>
    <property type="match status" value="1"/>
</dbReference>
<evidence type="ECO:0000313" key="16">
    <source>
        <dbReference type="Proteomes" id="UP000186922"/>
    </source>
</evidence>
<accession>A0A1D1VIZ0</accession>
<dbReference type="PROSITE" id="PS51352">
    <property type="entry name" value="THIOREDOXIN_2"/>
    <property type="match status" value="2"/>
</dbReference>
<name>A0A1D1VIZ0_RAMVA</name>
<proteinExistence type="inferred from homology"/>
<evidence type="ECO:0000256" key="4">
    <source>
        <dbReference type="ARBA" id="ARBA00012723"/>
    </source>
</evidence>
<dbReference type="Pfam" id="PF13848">
    <property type="entry name" value="Thioredoxin_6"/>
    <property type="match status" value="1"/>
</dbReference>
<evidence type="ECO:0000256" key="1">
    <source>
        <dbReference type="ARBA" id="ARBA00001182"/>
    </source>
</evidence>
<dbReference type="SUPFAM" id="SSF52833">
    <property type="entry name" value="Thioredoxin-like"/>
    <property type="match status" value="3"/>
</dbReference>
<keyword evidence="5 13" id="KW-0732">Signal</keyword>
<dbReference type="NCBIfam" id="TIGR01130">
    <property type="entry name" value="ER_PDI_fam"/>
    <property type="match status" value="1"/>
</dbReference>
<evidence type="ECO:0000256" key="12">
    <source>
        <dbReference type="RuleBase" id="RU004208"/>
    </source>
</evidence>
<comment type="similarity">
    <text evidence="3 12">Belongs to the protein disulfide isomerase family.</text>
</comment>
<reference evidence="15 16" key="1">
    <citation type="journal article" date="2016" name="Nat. Commun.">
        <title>Extremotolerant tardigrade genome and improved radiotolerance of human cultured cells by tardigrade-unique protein.</title>
        <authorList>
            <person name="Hashimoto T."/>
            <person name="Horikawa D.D."/>
            <person name="Saito Y."/>
            <person name="Kuwahara H."/>
            <person name="Kozuka-Hata H."/>
            <person name="Shin-I T."/>
            <person name="Minakuchi Y."/>
            <person name="Ohishi K."/>
            <person name="Motoyama A."/>
            <person name="Aizu T."/>
            <person name="Enomoto A."/>
            <person name="Kondo K."/>
            <person name="Tanaka S."/>
            <person name="Hara Y."/>
            <person name="Koshikawa S."/>
            <person name="Sagara H."/>
            <person name="Miura T."/>
            <person name="Yokobori S."/>
            <person name="Miyagawa K."/>
            <person name="Suzuki Y."/>
            <person name="Kubo T."/>
            <person name="Oyama M."/>
            <person name="Kohara Y."/>
            <person name="Fujiyama A."/>
            <person name="Arakawa K."/>
            <person name="Katayama T."/>
            <person name="Toyoda A."/>
            <person name="Kunieda T."/>
        </authorList>
    </citation>
    <scope>NUCLEOTIDE SEQUENCE [LARGE SCALE GENOMIC DNA]</scope>
    <source>
        <strain evidence="15 16">YOKOZUNA-1</strain>
    </source>
</reference>
<dbReference type="InterPro" id="IPR013766">
    <property type="entry name" value="Thioredoxin_domain"/>
</dbReference>
<evidence type="ECO:0000256" key="2">
    <source>
        <dbReference type="ARBA" id="ARBA00004319"/>
    </source>
</evidence>
<keyword evidence="9 13" id="KW-0413">Isomerase</keyword>
<keyword evidence="10 11" id="KW-0676">Redox-active center</keyword>
<dbReference type="OrthoDB" id="427280at2759"/>
<dbReference type="GO" id="GO:0034976">
    <property type="term" value="P:response to endoplasmic reticulum stress"/>
    <property type="evidence" value="ECO:0007669"/>
    <property type="project" value="TreeGrafter"/>
</dbReference>
<evidence type="ECO:0000256" key="11">
    <source>
        <dbReference type="PIRSR" id="PIRSR605792-51"/>
    </source>
</evidence>
<keyword evidence="16" id="KW-1185">Reference proteome</keyword>
<dbReference type="STRING" id="947166.A0A1D1VIZ0"/>
<dbReference type="CDD" id="cd02995">
    <property type="entry name" value="PDI_a_PDI_a'_C"/>
    <property type="match status" value="1"/>
</dbReference>
<dbReference type="InterPro" id="IPR005792">
    <property type="entry name" value="Prot_disulphide_isomerase"/>
</dbReference>
<evidence type="ECO:0000256" key="6">
    <source>
        <dbReference type="ARBA" id="ARBA00022737"/>
    </source>
</evidence>
<evidence type="ECO:0000256" key="3">
    <source>
        <dbReference type="ARBA" id="ARBA00006347"/>
    </source>
</evidence>
<dbReference type="Proteomes" id="UP000186922">
    <property type="component" value="Unassembled WGS sequence"/>
</dbReference>
<evidence type="ECO:0000313" key="15">
    <source>
        <dbReference type="EMBL" id="GAU98873.1"/>
    </source>
</evidence>
<keyword evidence="8 11" id="KW-1015">Disulfide bond</keyword>
<dbReference type="EMBL" id="BDGG01000005">
    <property type="protein sequence ID" value="GAU98873.1"/>
    <property type="molecule type" value="Genomic_DNA"/>
</dbReference>
<dbReference type="Pfam" id="PF00085">
    <property type="entry name" value="Thioredoxin"/>
    <property type="match status" value="2"/>
</dbReference>
<evidence type="ECO:0000259" key="14">
    <source>
        <dbReference type="PROSITE" id="PS51352"/>
    </source>
</evidence>
<comment type="caution">
    <text evidence="15">The sequence shown here is derived from an EMBL/GenBank/DDBJ whole genome shotgun (WGS) entry which is preliminary data.</text>
</comment>
<feature type="signal peptide" evidence="13">
    <location>
        <begin position="1"/>
        <end position="27"/>
    </location>
</feature>
<sequence length="503" mass="56155">MRDSFAGSSKMFRHVLLLGVLLRLALASDVLEYTDADFDVKIADHNVALVEFFAPWCGHCKRLAPEYEKAATALKNEDPAVPLIKVDCTANQDTCSKHGVSGYPTLKIFRNGEVAKDYSGPREADGIIKSMRTESGPSSRELKSASDLEKFMSGSEAVVVGYLSSAAGAVKDLYHKMADGLKEELRFAHTASDDILGELKDKIVIHRPKRLHNKFEPEHVVCDASETTDAAGLKQCVAEGVHGMVGHRTTANVANFKNPLLTVYYNVDYTKDPKGSNYWRNRILKLVSSQAEKLRNKLNFAVSSVSEFASELQEYGLGDTDNKKPVATIRDEKMRKYVMKDEFSVENLQKFVSDYLEGALEPYLKSEPIPEDDSSAVKVVVAKNFDQIVNNEDKDVLIEFYAPWCGHCKKLTPIYDELAEKLKNEPEITIAKMDATANDVPSTYDVRGFPTIYFAPKGDKKNPRTYNGAREVDDFIKYLAKESTNKLQGFDRNGKAVKNKTEL</sequence>
<feature type="disulfide bond" description="Redox-active" evidence="11">
    <location>
        <begin position="57"/>
        <end position="60"/>
    </location>
</feature>
<dbReference type="PANTHER" id="PTHR18929:SF132">
    <property type="entry name" value="PROTEIN DISULFIDE-ISOMERASE A3"/>
    <property type="match status" value="1"/>
</dbReference>
<dbReference type="AlphaFoldDB" id="A0A1D1VIZ0"/>
<dbReference type="GO" id="GO:0003756">
    <property type="term" value="F:protein disulfide isomerase activity"/>
    <property type="evidence" value="ECO:0007669"/>
    <property type="project" value="UniProtKB-EC"/>
</dbReference>
<feature type="domain" description="Thioredoxin" evidence="14">
    <location>
        <begin position="21"/>
        <end position="136"/>
    </location>
</feature>
<evidence type="ECO:0000256" key="5">
    <source>
        <dbReference type="ARBA" id="ARBA00022729"/>
    </source>
</evidence>
<feature type="chain" id="PRO_5008811120" description="Protein disulfide-isomerase" evidence="13">
    <location>
        <begin position="28"/>
        <end position="503"/>
    </location>
</feature>
<organism evidence="15 16">
    <name type="scientific">Ramazzottius varieornatus</name>
    <name type="common">Water bear</name>
    <name type="synonym">Tardigrade</name>
    <dbReference type="NCBI Taxonomy" id="947166"/>
    <lineage>
        <taxon>Eukaryota</taxon>
        <taxon>Metazoa</taxon>
        <taxon>Ecdysozoa</taxon>
        <taxon>Tardigrada</taxon>
        <taxon>Eutardigrada</taxon>
        <taxon>Parachela</taxon>
        <taxon>Hypsibioidea</taxon>
        <taxon>Ramazzottiidae</taxon>
        <taxon>Ramazzottius</taxon>
    </lineage>
</organism>
<dbReference type="FunFam" id="3.40.30.10:FF:000303">
    <property type="entry name" value="Protein disulfide-isomerase"/>
    <property type="match status" value="1"/>
</dbReference>
<keyword evidence="7" id="KW-0256">Endoplasmic reticulum</keyword>
<evidence type="ECO:0000256" key="10">
    <source>
        <dbReference type="ARBA" id="ARBA00023284"/>
    </source>
</evidence>
<evidence type="ECO:0000256" key="7">
    <source>
        <dbReference type="ARBA" id="ARBA00022824"/>
    </source>
</evidence>
<dbReference type="InterPro" id="IPR036249">
    <property type="entry name" value="Thioredoxin-like_sf"/>
</dbReference>
<dbReference type="InterPro" id="IPR017937">
    <property type="entry name" value="Thioredoxin_CS"/>
</dbReference>
<dbReference type="GO" id="GO:0006457">
    <property type="term" value="P:protein folding"/>
    <property type="evidence" value="ECO:0007669"/>
    <property type="project" value="TreeGrafter"/>
</dbReference>
<dbReference type="EC" id="5.3.4.1" evidence="4 13"/>
<evidence type="ECO:0000256" key="9">
    <source>
        <dbReference type="ARBA" id="ARBA00023235"/>
    </source>
</evidence>
<dbReference type="InterPro" id="IPR005788">
    <property type="entry name" value="PDI_thioredoxin-like_dom"/>
</dbReference>
<evidence type="ECO:0000256" key="8">
    <source>
        <dbReference type="ARBA" id="ARBA00023157"/>
    </source>
</evidence>
<feature type="disulfide bond" description="Redox-active" evidence="11">
    <location>
        <begin position="405"/>
        <end position="408"/>
    </location>
</feature>
<dbReference type="CDD" id="cd03073">
    <property type="entry name" value="PDI_b'_ERp72_ERp57"/>
    <property type="match status" value="1"/>
</dbReference>
<protein>
    <recommendedName>
        <fullName evidence="4 13">Protein disulfide-isomerase</fullName>
        <ecNumber evidence="4 13">5.3.4.1</ecNumber>
    </recommendedName>
</protein>
<dbReference type="FunFam" id="3.40.30.10:FF:000045">
    <property type="entry name" value="Disulfide-isomerase A3"/>
    <property type="match status" value="1"/>
</dbReference>
<dbReference type="PRINTS" id="PR00421">
    <property type="entry name" value="THIOREDOXIN"/>
</dbReference>
<dbReference type="PANTHER" id="PTHR18929">
    <property type="entry name" value="PROTEIN DISULFIDE ISOMERASE"/>
    <property type="match status" value="1"/>
</dbReference>
<dbReference type="PROSITE" id="PS00194">
    <property type="entry name" value="THIOREDOXIN_1"/>
    <property type="match status" value="2"/>
</dbReference>
<gene>
    <name evidence="15" type="primary">RvY_09956-1</name>
    <name evidence="15" type="synonym">RvY_09956.1</name>
    <name evidence="15" type="ORF">RvY_09956</name>
</gene>
<comment type="subcellular location">
    <subcellularLocation>
        <location evidence="2">Endoplasmic reticulum lumen</location>
    </subcellularLocation>
</comment>
<dbReference type="CDD" id="cd02961">
    <property type="entry name" value="PDI_a_family"/>
    <property type="match status" value="1"/>
</dbReference>
<comment type="catalytic activity">
    <reaction evidence="1 13">
        <text>Catalyzes the rearrangement of -S-S- bonds in proteins.</text>
        <dbReference type="EC" id="5.3.4.1"/>
    </reaction>
</comment>
<dbReference type="NCBIfam" id="TIGR01126">
    <property type="entry name" value="pdi_dom"/>
    <property type="match status" value="2"/>
</dbReference>
<feature type="domain" description="Thioredoxin" evidence="14">
    <location>
        <begin position="355"/>
        <end position="484"/>
    </location>
</feature>
<dbReference type="GO" id="GO:0005788">
    <property type="term" value="C:endoplasmic reticulum lumen"/>
    <property type="evidence" value="ECO:0007669"/>
    <property type="project" value="UniProtKB-SubCell"/>
</dbReference>
<evidence type="ECO:0000256" key="13">
    <source>
        <dbReference type="RuleBase" id="RU361130"/>
    </source>
</evidence>
<dbReference type="Gene3D" id="3.40.30.10">
    <property type="entry name" value="Glutaredoxin"/>
    <property type="match status" value="4"/>
</dbReference>
<dbReference type="FunFam" id="3.40.30.10:FF:000077">
    <property type="entry name" value="Protein disulfide-isomerase"/>
    <property type="match status" value="1"/>
</dbReference>
<keyword evidence="6" id="KW-0677">Repeat</keyword>